<dbReference type="GO" id="GO:0008966">
    <property type="term" value="F:phosphoglucosamine mutase activity"/>
    <property type="evidence" value="ECO:0007669"/>
    <property type="project" value="InterPro"/>
</dbReference>
<feature type="domain" description="Alpha-D-phosphohexomutase alpha/beta/alpha" evidence="9">
    <location>
        <begin position="3"/>
        <end position="127"/>
    </location>
</feature>
<dbReference type="InterPro" id="IPR024086">
    <property type="entry name" value="GlmM_arc-type"/>
</dbReference>
<evidence type="ECO:0000256" key="5">
    <source>
        <dbReference type="ARBA" id="ARBA00022842"/>
    </source>
</evidence>
<keyword evidence="4 7" id="KW-0479">Metal-binding</keyword>
<evidence type="ECO:0000256" key="4">
    <source>
        <dbReference type="ARBA" id="ARBA00022723"/>
    </source>
</evidence>
<evidence type="ECO:0000256" key="6">
    <source>
        <dbReference type="ARBA" id="ARBA00023235"/>
    </source>
</evidence>
<dbReference type="InterPro" id="IPR005841">
    <property type="entry name" value="Alpha-D-phosphohexomutase_SF"/>
</dbReference>
<dbReference type="InterPro" id="IPR050060">
    <property type="entry name" value="Phosphoglucosamine_mutase"/>
</dbReference>
<evidence type="ECO:0000259" key="8">
    <source>
        <dbReference type="Pfam" id="PF00408"/>
    </source>
</evidence>
<keyword evidence="13" id="KW-1185">Reference proteome</keyword>
<evidence type="ECO:0000259" key="11">
    <source>
        <dbReference type="Pfam" id="PF02880"/>
    </source>
</evidence>
<dbReference type="PANTHER" id="PTHR42946:SF1">
    <property type="entry name" value="PHOSPHOGLUCOMUTASE (ALPHA-D-GLUCOSE-1,6-BISPHOSPHATE-DEPENDENT)"/>
    <property type="match status" value="1"/>
</dbReference>
<dbReference type="SUPFAM" id="SSF55957">
    <property type="entry name" value="Phosphoglucomutase, C-terminal domain"/>
    <property type="match status" value="1"/>
</dbReference>
<name>D1Z1C2_METPS</name>
<evidence type="ECO:0000256" key="7">
    <source>
        <dbReference type="RuleBase" id="RU004326"/>
    </source>
</evidence>
<dbReference type="PRINTS" id="PR00509">
    <property type="entry name" value="PGMPMM"/>
</dbReference>
<evidence type="ECO:0000256" key="2">
    <source>
        <dbReference type="ARBA" id="ARBA00010231"/>
    </source>
</evidence>
<reference evidence="12 13" key="2">
    <citation type="journal article" date="2008" name="Int. J. Syst. Evol. Microbiol.">
        <title>Methanocella paludicola gen. nov., sp. nov., a methane-producing archaeon, the first isolate of the lineage 'Rice Cluster I', and proposal of the new archaeal order Methanocellales ord. nov.</title>
        <authorList>
            <person name="Sakai S."/>
            <person name="Imachi H."/>
            <person name="Hanada S."/>
            <person name="Ohashi A."/>
            <person name="Harada H."/>
            <person name="Kamagata Y."/>
        </authorList>
    </citation>
    <scope>NUCLEOTIDE SEQUENCE [LARGE SCALE GENOMIC DNA]</scope>
    <source>
        <strain evidence="13">DSM 17711 / JCM 13418 / NBRC 101707 / SANAE</strain>
    </source>
</reference>
<dbReference type="InterPro" id="IPR036900">
    <property type="entry name" value="A-D-PHexomutase_C_sf"/>
</dbReference>
<sequence>MGLFGTNGVRGIANVELTTEMAMNLAKGFGTFRPGTIAVGRDTRESGEMIKASVIAGLLSTGCKVVDLGIAPIPAVQNYVKQCKLDGGIMVTASHNPPEYNGIKGIAKDGTEYSHEDEAVVEKLYYSHAFARAQWSQTGGLSYADPKPLYIDGIVSTVDAEAIGNKKFKVVADPGSGAASLTTPFLLRKLGCKVVTLNAQVDGTFPGRNPEPTGNEINDLKAAVVSAGADLGVAHDCDADRAVFVDEKGRFVNEDVLLAIMTEHILKKSPGATIVTPVSSSSLIQDIADKYDAKVIWTQVGSIYVARTMMATGAVFGGEGNGGLIFPKFQYCRDGGMSAASMLEMLAHTGKKLSEIIDSMPAYHSVKDKIKCKDKEAVIQAIEAYTKGENVDNTDGLKIYRPEGWVLIRMSGTEPIIRVFAESRSAEGAKKLADYGVGLVNQFNK</sequence>
<dbReference type="InterPro" id="IPR016066">
    <property type="entry name" value="A-D-PHexomutase_CS"/>
</dbReference>
<gene>
    <name evidence="12" type="ordered locus">MCP_2422</name>
</gene>
<dbReference type="OrthoDB" id="10363at2157"/>
<dbReference type="CDD" id="cd03087">
    <property type="entry name" value="PGM_like1"/>
    <property type="match status" value="1"/>
</dbReference>
<dbReference type="NCBIfam" id="TIGR03990">
    <property type="entry name" value="Arch_GlmM"/>
    <property type="match status" value="1"/>
</dbReference>
<proteinExistence type="inferred from homology"/>
<dbReference type="InterPro" id="IPR005844">
    <property type="entry name" value="A-D-PHexomutase_a/b/a-I"/>
</dbReference>
<dbReference type="EMBL" id="AP011532">
    <property type="protein sequence ID" value="BAI62494.1"/>
    <property type="molecule type" value="Genomic_DNA"/>
</dbReference>
<reference evidence="12 13" key="1">
    <citation type="journal article" date="2007" name="Appl. Environ. Microbiol.">
        <title>Isolation of key methanogens for global methane emission from rice paddy fields: a novel isolate affiliated with the clone cluster rice cluster I.</title>
        <authorList>
            <person name="Sakai S."/>
            <person name="Imachi H."/>
            <person name="Sekiguchi Y."/>
            <person name="Ohashi A."/>
            <person name="Harada H."/>
            <person name="Kamagata Y."/>
        </authorList>
    </citation>
    <scope>NUCLEOTIDE SEQUENCE [LARGE SCALE GENOMIC DNA]</scope>
    <source>
        <strain evidence="13">DSM 17711 / JCM 13418 / NBRC 101707 / SANAE</strain>
    </source>
</reference>
<dbReference type="GeneID" id="8682205"/>
<dbReference type="STRING" id="304371.MCP_2422"/>
<keyword evidence="6" id="KW-0413">Isomerase</keyword>
<evidence type="ECO:0000256" key="3">
    <source>
        <dbReference type="ARBA" id="ARBA00022553"/>
    </source>
</evidence>
<dbReference type="SUPFAM" id="SSF53738">
    <property type="entry name" value="Phosphoglucomutase, first 3 domains"/>
    <property type="match status" value="3"/>
</dbReference>
<dbReference type="GO" id="GO:0005975">
    <property type="term" value="P:carbohydrate metabolic process"/>
    <property type="evidence" value="ECO:0007669"/>
    <property type="project" value="InterPro"/>
</dbReference>
<dbReference type="Gene3D" id="3.30.310.50">
    <property type="entry name" value="Alpha-D-phosphohexomutase, C-terminal domain"/>
    <property type="match status" value="1"/>
</dbReference>
<reference evidence="13" key="3">
    <citation type="journal article" date="2011" name="PLoS ONE">
        <title>Genome sequence of a mesophilic hydrogenotrophic methanogen Methanocella paludicola, the first cultivated representative of the order Methanocellales.</title>
        <authorList>
            <person name="Sakai S."/>
            <person name="Takaki Y."/>
            <person name="Shimamura S."/>
            <person name="Sekine M."/>
            <person name="Tajima T."/>
            <person name="Kosugi H."/>
            <person name="Ichikawa N."/>
            <person name="Tasumi E."/>
            <person name="Hiraki A.T."/>
            <person name="Shimizu A."/>
            <person name="Kato Y."/>
            <person name="Nishiko R."/>
            <person name="Mori K."/>
            <person name="Fujita N."/>
            <person name="Imachi H."/>
            <person name="Takai K."/>
        </authorList>
    </citation>
    <scope>NUCLEOTIDE SEQUENCE [LARGE SCALE GENOMIC DNA]</scope>
    <source>
        <strain evidence="13">DSM 17711 / JCM 13418 / NBRC 101707 / SANAE</strain>
    </source>
</reference>
<dbReference type="InterPro" id="IPR005843">
    <property type="entry name" value="A-D-PHexomutase_C"/>
</dbReference>
<dbReference type="GO" id="GO:0000287">
    <property type="term" value="F:magnesium ion binding"/>
    <property type="evidence" value="ECO:0007669"/>
    <property type="project" value="InterPro"/>
</dbReference>
<evidence type="ECO:0000313" key="12">
    <source>
        <dbReference type="EMBL" id="BAI62494.1"/>
    </source>
</evidence>
<dbReference type="InParanoid" id="D1Z1C2"/>
<evidence type="ECO:0000259" key="10">
    <source>
        <dbReference type="Pfam" id="PF02879"/>
    </source>
</evidence>
<dbReference type="PROSITE" id="PS00710">
    <property type="entry name" value="PGM_PMM"/>
    <property type="match status" value="1"/>
</dbReference>
<dbReference type="Gene3D" id="3.40.120.10">
    <property type="entry name" value="Alpha-D-Glucose-1,6-Bisphosphate, subunit A, domain 3"/>
    <property type="match status" value="3"/>
</dbReference>
<dbReference type="InterPro" id="IPR005846">
    <property type="entry name" value="A-D-PHexomutase_a/b/a-III"/>
</dbReference>
<evidence type="ECO:0000259" key="9">
    <source>
        <dbReference type="Pfam" id="PF02878"/>
    </source>
</evidence>
<dbReference type="InterPro" id="IPR005845">
    <property type="entry name" value="A-D-PHexomutase_a/b/a-II"/>
</dbReference>
<dbReference type="InterPro" id="IPR016055">
    <property type="entry name" value="A-D-PHexomutase_a/b/a-I/II/III"/>
</dbReference>
<dbReference type="Pfam" id="PF00408">
    <property type="entry name" value="PGM_PMM_IV"/>
    <property type="match status" value="1"/>
</dbReference>
<feature type="domain" description="Alpha-D-phosphohexomutase C-terminal" evidence="8">
    <location>
        <begin position="369"/>
        <end position="434"/>
    </location>
</feature>
<feature type="domain" description="Alpha-D-phosphohexomutase alpha/beta/alpha" evidence="10">
    <location>
        <begin position="150"/>
        <end position="249"/>
    </location>
</feature>
<dbReference type="Proteomes" id="UP000001882">
    <property type="component" value="Chromosome"/>
</dbReference>
<dbReference type="FunFam" id="3.40.120.10:FF:000001">
    <property type="entry name" value="Phosphoglucosamine mutase"/>
    <property type="match status" value="1"/>
</dbReference>
<keyword evidence="3" id="KW-0597">Phosphoprotein</keyword>
<dbReference type="PATRIC" id="fig|304371.9.peg.2469"/>
<protein>
    <submittedName>
        <fullName evidence="12">Phosphomannomutase/phosphoglucomutase</fullName>
    </submittedName>
</protein>
<dbReference type="Pfam" id="PF02878">
    <property type="entry name" value="PGM_PMM_I"/>
    <property type="match status" value="1"/>
</dbReference>
<dbReference type="eggNOG" id="arCOG00767">
    <property type="taxonomic scope" value="Archaea"/>
</dbReference>
<dbReference type="PANTHER" id="PTHR42946">
    <property type="entry name" value="PHOSPHOHEXOSE MUTASE"/>
    <property type="match status" value="1"/>
</dbReference>
<dbReference type="GO" id="GO:0004615">
    <property type="term" value="F:phosphomannomutase activity"/>
    <property type="evidence" value="ECO:0007669"/>
    <property type="project" value="TreeGrafter"/>
</dbReference>
<evidence type="ECO:0000313" key="13">
    <source>
        <dbReference type="Proteomes" id="UP000001882"/>
    </source>
</evidence>
<dbReference type="Pfam" id="PF02879">
    <property type="entry name" value="PGM_PMM_II"/>
    <property type="match status" value="1"/>
</dbReference>
<dbReference type="AlphaFoldDB" id="D1Z1C2"/>
<dbReference type="Pfam" id="PF02880">
    <property type="entry name" value="PGM_PMM_III"/>
    <property type="match status" value="1"/>
</dbReference>
<evidence type="ECO:0000256" key="1">
    <source>
        <dbReference type="ARBA" id="ARBA00001946"/>
    </source>
</evidence>
<accession>D1Z1C2</accession>
<dbReference type="RefSeq" id="WP_012901168.1">
    <property type="nucleotide sequence ID" value="NC_013665.1"/>
</dbReference>
<comment type="cofactor">
    <cofactor evidence="1">
        <name>Mg(2+)</name>
        <dbReference type="ChEBI" id="CHEBI:18420"/>
    </cofactor>
</comment>
<feature type="domain" description="Alpha-D-phosphohexomutase alpha/beta/alpha" evidence="11">
    <location>
        <begin position="254"/>
        <end position="362"/>
    </location>
</feature>
<keyword evidence="5 7" id="KW-0460">Magnesium</keyword>
<organism evidence="12 13">
    <name type="scientific">Methanocella paludicola (strain DSM 17711 / JCM 13418 / NBRC 101707 / SANAE)</name>
    <dbReference type="NCBI Taxonomy" id="304371"/>
    <lineage>
        <taxon>Archaea</taxon>
        <taxon>Methanobacteriati</taxon>
        <taxon>Methanobacteriota</taxon>
        <taxon>Stenosarchaea group</taxon>
        <taxon>Methanomicrobia</taxon>
        <taxon>Methanocellales</taxon>
        <taxon>Methanocellaceae</taxon>
        <taxon>Methanocella</taxon>
    </lineage>
</organism>
<dbReference type="KEGG" id="mpd:MCP_2422"/>
<comment type="similarity">
    <text evidence="2 7">Belongs to the phosphohexose mutase family.</text>
</comment>